<keyword evidence="3" id="KW-1185">Reference proteome</keyword>
<feature type="compositionally biased region" description="Basic and acidic residues" evidence="1">
    <location>
        <begin position="1"/>
        <end position="12"/>
    </location>
</feature>
<accession>A0A5N6KUZ4</accession>
<evidence type="ECO:0000256" key="1">
    <source>
        <dbReference type="SAM" id="MobiDB-lite"/>
    </source>
</evidence>
<protein>
    <submittedName>
        <fullName evidence="2">Uncharacterized protein</fullName>
    </submittedName>
</protein>
<dbReference type="Proteomes" id="UP000327013">
    <property type="component" value="Unassembled WGS sequence"/>
</dbReference>
<evidence type="ECO:0000313" key="2">
    <source>
        <dbReference type="EMBL" id="KAB8346108.1"/>
    </source>
</evidence>
<dbReference type="AlphaFoldDB" id="A0A5N6KUZ4"/>
<dbReference type="EMBL" id="VIBQ01000013">
    <property type="protein sequence ID" value="KAB8346108.1"/>
    <property type="molecule type" value="Genomic_DNA"/>
</dbReference>
<name>A0A5N6KUZ4_9ROSI</name>
<comment type="caution">
    <text evidence="2">The sequence shown here is derived from an EMBL/GenBank/DDBJ whole genome shotgun (WGS) entry which is preliminary data.</text>
</comment>
<feature type="region of interest" description="Disordered" evidence="1">
    <location>
        <begin position="1"/>
        <end position="22"/>
    </location>
</feature>
<proteinExistence type="predicted"/>
<gene>
    <name evidence="2" type="ORF">FH972_023156</name>
</gene>
<sequence>MPRDQVSSDRRPRSILRRSHPGLKAPISSAKAFGSIAEIETSELKQMSYATLMDLQVRSSNNANRATVGPYLHPDI</sequence>
<organism evidence="2 3">
    <name type="scientific">Carpinus fangiana</name>
    <dbReference type="NCBI Taxonomy" id="176857"/>
    <lineage>
        <taxon>Eukaryota</taxon>
        <taxon>Viridiplantae</taxon>
        <taxon>Streptophyta</taxon>
        <taxon>Embryophyta</taxon>
        <taxon>Tracheophyta</taxon>
        <taxon>Spermatophyta</taxon>
        <taxon>Magnoliopsida</taxon>
        <taxon>eudicotyledons</taxon>
        <taxon>Gunneridae</taxon>
        <taxon>Pentapetalae</taxon>
        <taxon>rosids</taxon>
        <taxon>fabids</taxon>
        <taxon>Fagales</taxon>
        <taxon>Betulaceae</taxon>
        <taxon>Carpinus</taxon>
    </lineage>
</organism>
<reference evidence="2 3" key="1">
    <citation type="submission" date="2019-06" db="EMBL/GenBank/DDBJ databases">
        <title>A chromosomal-level reference genome of Carpinus fangiana (Coryloideae, Betulaceae).</title>
        <authorList>
            <person name="Yang X."/>
            <person name="Wang Z."/>
            <person name="Zhang L."/>
            <person name="Hao G."/>
            <person name="Liu J."/>
            <person name="Yang Y."/>
        </authorList>
    </citation>
    <scope>NUCLEOTIDE SEQUENCE [LARGE SCALE GENOMIC DNA]</scope>
    <source>
        <strain evidence="2">Cfa_2016G</strain>
        <tissue evidence="2">Leaf</tissue>
    </source>
</reference>
<evidence type="ECO:0000313" key="3">
    <source>
        <dbReference type="Proteomes" id="UP000327013"/>
    </source>
</evidence>